<dbReference type="GO" id="GO:0006633">
    <property type="term" value="P:fatty acid biosynthetic process"/>
    <property type="evidence" value="ECO:0007669"/>
    <property type="project" value="UniProtKB-KW"/>
</dbReference>
<dbReference type="SUPFAM" id="SSF48113">
    <property type="entry name" value="Heme-dependent peroxidases"/>
    <property type="match status" value="1"/>
</dbReference>
<dbReference type="InterPro" id="IPR010255">
    <property type="entry name" value="Haem_peroxidase_sf"/>
</dbReference>
<dbReference type="GO" id="GO:0031408">
    <property type="term" value="P:oxylipin biosynthetic process"/>
    <property type="evidence" value="ECO:0007669"/>
    <property type="project" value="UniProtKB-KW"/>
</dbReference>
<keyword evidence="5 13" id="KW-0479">Metal-binding</keyword>
<dbReference type="OrthoDB" id="823504at2759"/>
<dbReference type="GO" id="GO:0004601">
    <property type="term" value="F:peroxidase activity"/>
    <property type="evidence" value="ECO:0007669"/>
    <property type="project" value="UniProtKB-KW"/>
</dbReference>
<sequence>MRDFVHADLNFMYSKMSLFDKFLFTIIHVVDRLGAWHRLPVLLGLAYLGIRRHLHERYNQLHVCGSDSGAEAYESDEYWYRTADGKYNDPADGITGSQGTFFGRNMPPSPSTDKLLDPHPTIVAAKLLARTKFVDNGKQFNMIAGSWIQFMIHDWIDHLEDTEQVEMRADESVAHECPLKLFKFFKTKEVATGLSHAKTGHLNSRTPWWDGSAIYGNDDKGSRKVRSFKEGKLKISSEDGLLMHDEDGIPISGDVRNCWAGFSLLQALFVKEHNAVCNMLKEHYPDLDDEKLYRHARLVTSAVIAKLHTIDWTVELLKTHTLMAGMRINWYGFLGKKLKDTIGHLGGPLGPILSGLVGMKRPQNHGVPYSLTEEFVSVYRMHALLPDKLILRDIYSPPAPSLPKCPQPLEEVDMRLMIGIGGEKKLSSIGFETMMVSMGHQACGALCLWNYPSWMRDLVVHDPHGRERPHPVDMAALEIYRDRERKVARYNEFRRNLMMLPITKWEDLTDDQDAISALRDVYRDDVEALDLQVGLLAEKKIKGFAISETAFFIFLLIASRRLEADRFFTTNFNKESYTEKGFEWVNKTESLKDVIYRHYPDMIDKWMRSSSAFAVWHSNPDPPTYVPMYLRMPS</sequence>
<keyword evidence="4 13" id="KW-0349">Heme</keyword>
<dbReference type="GO" id="GO:0001676">
    <property type="term" value="P:long-chain fatty acid metabolic process"/>
    <property type="evidence" value="ECO:0000318"/>
    <property type="project" value="GO_Central"/>
</dbReference>
<evidence type="ECO:0000256" key="4">
    <source>
        <dbReference type="ARBA" id="ARBA00022617"/>
    </source>
</evidence>
<dbReference type="HOGENOM" id="CLU_033051_0_0_1"/>
<comment type="cofactor">
    <cofactor evidence="1">
        <name>heme b</name>
        <dbReference type="ChEBI" id="CHEBI:60344"/>
    </cofactor>
</comment>
<evidence type="ECO:0000256" key="3">
    <source>
        <dbReference type="ARBA" id="ARBA00022559"/>
    </source>
</evidence>
<keyword evidence="15" id="KW-1185">Reference proteome</keyword>
<evidence type="ECO:0000256" key="7">
    <source>
        <dbReference type="ARBA" id="ARBA00022832"/>
    </source>
</evidence>
<dbReference type="GO" id="GO:0016702">
    <property type="term" value="F:oxidoreductase activity, acting on single donors with incorporation of molecular oxygen, incorporation of two atoms of oxygen"/>
    <property type="evidence" value="ECO:0000318"/>
    <property type="project" value="GO_Central"/>
</dbReference>
<evidence type="ECO:0000256" key="12">
    <source>
        <dbReference type="ARBA" id="ARBA00023160"/>
    </source>
</evidence>
<evidence type="ECO:0008006" key="16">
    <source>
        <dbReference type="Google" id="ProtNLM"/>
    </source>
</evidence>
<dbReference type="eggNOG" id="KOG2408">
    <property type="taxonomic scope" value="Eukaryota"/>
</dbReference>
<keyword evidence="8" id="KW-0223">Dioxygenase</keyword>
<dbReference type="GO" id="GO:0020037">
    <property type="term" value="F:heme binding"/>
    <property type="evidence" value="ECO:0007669"/>
    <property type="project" value="InterPro"/>
</dbReference>
<evidence type="ECO:0000256" key="2">
    <source>
        <dbReference type="ARBA" id="ARBA00022516"/>
    </source>
</evidence>
<dbReference type="Gramene" id="ERN00012">
    <property type="protein sequence ID" value="ERN00012"/>
    <property type="gene ID" value="AMTR_s00105p00011070"/>
</dbReference>
<keyword evidence="7" id="KW-0276">Fatty acid metabolism</keyword>
<dbReference type="PANTHER" id="PTHR11903">
    <property type="entry name" value="PROSTAGLANDIN G/H SYNTHASE"/>
    <property type="match status" value="1"/>
</dbReference>
<dbReference type="STRING" id="13333.W1NSE1"/>
<evidence type="ECO:0000256" key="13">
    <source>
        <dbReference type="PIRSR" id="PIRSR619791-2"/>
    </source>
</evidence>
<organism evidence="14 15">
    <name type="scientific">Amborella trichopoda</name>
    <dbReference type="NCBI Taxonomy" id="13333"/>
    <lineage>
        <taxon>Eukaryota</taxon>
        <taxon>Viridiplantae</taxon>
        <taxon>Streptophyta</taxon>
        <taxon>Embryophyta</taxon>
        <taxon>Tracheophyta</taxon>
        <taxon>Spermatophyta</taxon>
        <taxon>Magnoliopsida</taxon>
        <taxon>Amborellales</taxon>
        <taxon>Amborellaceae</taxon>
        <taxon>Amborella</taxon>
    </lineage>
</organism>
<proteinExistence type="predicted"/>
<keyword evidence="2" id="KW-0444">Lipid biosynthesis</keyword>
<evidence type="ECO:0000313" key="15">
    <source>
        <dbReference type="Proteomes" id="UP000017836"/>
    </source>
</evidence>
<evidence type="ECO:0000256" key="9">
    <source>
        <dbReference type="ARBA" id="ARBA00023002"/>
    </source>
</evidence>
<dbReference type="InterPro" id="IPR019791">
    <property type="entry name" value="Haem_peroxidase_animal"/>
</dbReference>
<dbReference type="CDD" id="cd09818">
    <property type="entry name" value="PIOX_like"/>
    <property type="match status" value="1"/>
</dbReference>
<evidence type="ECO:0000256" key="1">
    <source>
        <dbReference type="ARBA" id="ARBA00001970"/>
    </source>
</evidence>
<keyword evidence="12" id="KW-0275">Fatty acid biosynthesis</keyword>
<evidence type="ECO:0000256" key="6">
    <source>
        <dbReference type="ARBA" id="ARBA00022767"/>
    </source>
</evidence>
<dbReference type="EMBL" id="KI394961">
    <property type="protein sequence ID" value="ERN00012.1"/>
    <property type="molecule type" value="Genomic_DNA"/>
</dbReference>
<dbReference type="PROSITE" id="PS50292">
    <property type="entry name" value="PEROXIDASE_3"/>
    <property type="match status" value="1"/>
</dbReference>
<dbReference type="PANTHER" id="PTHR11903:SF25">
    <property type="entry name" value="ALPHA-DIOXYGENASE 2"/>
    <property type="match status" value="1"/>
</dbReference>
<protein>
    <recommendedName>
        <fullName evidence="16">Alpha-dioxygenase 2</fullName>
    </recommendedName>
</protein>
<dbReference type="Pfam" id="PF03098">
    <property type="entry name" value="An_peroxidase"/>
    <property type="match status" value="1"/>
</dbReference>
<keyword evidence="3" id="KW-0575">Peroxidase</keyword>
<accession>W1NSE1</accession>
<dbReference type="AlphaFoldDB" id="W1NSE1"/>
<evidence type="ECO:0000256" key="5">
    <source>
        <dbReference type="ARBA" id="ARBA00022723"/>
    </source>
</evidence>
<evidence type="ECO:0000256" key="8">
    <source>
        <dbReference type="ARBA" id="ARBA00022964"/>
    </source>
</evidence>
<evidence type="ECO:0000256" key="11">
    <source>
        <dbReference type="ARBA" id="ARBA00023098"/>
    </source>
</evidence>
<dbReference type="Gene3D" id="1.10.640.10">
    <property type="entry name" value="Haem peroxidase domain superfamily, animal type"/>
    <property type="match status" value="1"/>
</dbReference>
<dbReference type="InterPro" id="IPR050783">
    <property type="entry name" value="Oxylipin_biosynth_metab"/>
</dbReference>
<keyword evidence="6" id="KW-0925">Oxylipin biosynthesis</keyword>
<dbReference type="OMA" id="SCNHLER"/>
<gene>
    <name evidence="14" type="ORF">AMTR_s00105p00011070</name>
</gene>
<keyword evidence="9" id="KW-0560">Oxidoreductase</keyword>
<dbReference type="Proteomes" id="UP000017836">
    <property type="component" value="Unassembled WGS sequence"/>
</dbReference>
<feature type="binding site" description="axial binding residue" evidence="13">
    <location>
        <position position="382"/>
    </location>
    <ligand>
        <name>heme b</name>
        <dbReference type="ChEBI" id="CHEBI:60344"/>
    </ligand>
    <ligandPart>
        <name>Fe</name>
        <dbReference type="ChEBI" id="CHEBI:18248"/>
    </ligandPart>
</feature>
<evidence type="ECO:0000256" key="10">
    <source>
        <dbReference type="ARBA" id="ARBA00023004"/>
    </source>
</evidence>
<dbReference type="GO" id="GO:0006979">
    <property type="term" value="P:response to oxidative stress"/>
    <property type="evidence" value="ECO:0007669"/>
    <property type="project" value="InterPro"/>
</dbReference>
<keyword evidence="10 13" id="KW-0408">Iron</keyword>
<dbReference type="InterPro" id="IPR037120">
    <property type="entry name" value="Haem_peroxidase_sf_animal"/>
</dbReference>
<keyword evidence="11" id="KW-0443">Lipid metabolism</keyword>
<reference evidence="15" key="1">
    <citation type="journal article" date="2013" name="Science">
        <title>The Amborella genome and the evolution of flowering plants.</title>
        <authorList>
            <consortium name="Amborella Genome Project"/>
        </authorList>
    </citation>
    <scope>NUCLEOTIDE SEQUENCE [LARGE SCALE GENOMIC DNA]</scope>
</reference>
<evidence type="ECO:0000313" key="14">
    <source>
        <dbReference type="EMBL" id="ERN00012.1"/>
    </source>
</evidence>
<name>W1NSE1_AMBTC</name>
<dbReference type="GO" id="GO:0046872">
    <property type="term" value="F:metal ion binding"/>
    <property type="evidence" value="ECO:0007669"/>
    <property type="project" value="UniProtKB-KW"/>
</dbReference>
<dbReference type="InterPro" id="IPR034815">
    <property type="entry name" value="A_dioxygenase"/>
</dbReference>